<accession>A0A1G6UA21</accession>
<evidence type="ECO:0000313" key="1">
    <source>
        <dbReference type="EMBL" id="SDD38218.1"/>
    </source>
</evidence>
<dbReference type="RefSeq" id="WP_170830199.1">
    <property type="nucleotide sequence ID" value="NZ_FMYP01000163.1"/>
</dbReference>
<keyword evidence="2" id="KW-1185">Reference proteome</keyword>
<name>A0A1G6UA21_9BACT</name>
<organism evidence="1 2">
    <name type="scientific">Williamwhitmania taraxaci</name>
    <dbReference type="NCBI Taxonomy" id="1640674"/>
    <lineage>
        <taxon>Bacteria</taxon>
        <taxon>Pseudomonadati</taxon>
        <taxon>Bacteroidota</taxon>
        <taxon>Bacteroidia</taxon>
        <taxon>Bacteroidales</taxon>
        <taxon>Williamwhitmaniaceae</taxon>
        <taxon>Williamwhitmania</taxon>
    </lineage>
</organism>
<dbReference type="EMBL" id="FMYP01000163">
    <property type="protein sequence ID" value="SDD38218.1"/>
    <property type="molecule type" value="Genomic_DNA"/>
</dbReference>
<dbReference type="AlphaFoldDB" id="A0A1G6UA21"/>
<protein>
    <submittedName>
        <fullName evidence="1">Uncharacterized protein</fullName>
    </submittedName>
</protein>
<proteinExistence type="predicted"/>
<sequence length="56" mass="6658">MKTRRKELDVDFIGSQEPLTLPEEKALSEFFKKKKELKKQKIVRLRKTSQKPKVEA</sequence>
<dbReference type="Proteomes" id="UP000199452">
    <property type="component" value="Unassembled WGS sequence"/>
</dbReference>
<gene>
    <name evidence="1" type="ORF">SAMN05216323_11632</name>
</gene>
<evidence type="ECO:0000313" key="2">
    <source>
        <dbReference type="Proteomes" id="UP000199452"/>
    </source>
</evidence>
<reference evidence="1 2" key="1">
    <citation type="submission" date="2016-09" db="EMBL/GenBank/DDBJ databases">
        <authorList>
            <person name="Capua I."/>
            <person name="De Benedictis P."/>
            <person name="Joannis T."/>
            <person name="Lombin L.H."/>
            <person name="Cattoli G."/>
        </authorList>
    </citation>
    <scope>NUCLEOTIDE SEQUENCE [LARGE SCALE GENOMIC DNA]</scope>
    <source>
        <strain evidence="1 2">A7P-90m</strain>
    </source>
</reference>